<comment type="caution">
    <text evidence="1">The sequence shown here is derived from an EMBL/GenBank/DDBJ whole genome shotgun (WGS) entry which is preliminary data.</text>
</comment>
<evidence type="ECO:0000313" key="1">
    <source>
        <dbReference type="EMBL" id="MPC43646.1"/>
    </source>
</evidence>
<proteinExistence type="predicted"/>
<dbReference type="Proteomes" id="UP000324222">
    <property type="component" value="Unassembled WGS sequence"/>
</dbReference>
<accession>A0A5B7FEA2</accession>
<organism evidence="1 2">
    <name type="scientific">Portunus trituberculatus</name>
    <name type="common">Swimming crab</name>
    <name type="synonym">Neptunus trituberculatus</name>
    <dbReference type="NCBI Taxonomy" id="210409"/>
    <lineage>
        <taxon>Eukaryota</taxon>
        <taxon>Metazoa</taxon>
        <taxon>Ecdysozoa</taxon>
        <taxon>Arthropoda</taxon>
        <taxon>Crustacea</taxon>
        <taxon>Multicrustacea</taxon>
        <taxon>Malacostraca</taxon>
        <taxon>Eumalacostraca</taxon>
        <taxon>Eucarida</taxon>
        <taxon>Decapoda</taxon>
        <taxon>Pleocyemata</taxon>
        <taxon>Brachyura</taxon>
        <taxon>Eubrachyura</taxon>
        <taxon>Portunoidea</taxon>
        <taxon>Portunidae</taxon>
        <taxon>Portuninae</taxon>
        <taxon>Portunus</taxon>
    </lineage>
</organism>
<gene>
    <name evidence="1" type="ORF">E2C01_037299</name>
</gene>
<evidence type="ECO:0000313" key="2">
    <source>
        <dbReference type="Proteomes" id="UP000324222"/>
    </source>
</evidence>
<protein>
    <submittedName>
        <fullName evidence="1">Uncharacterized protein</fullName>
    </submittedName>
</protein>
<name>A0A5B7FEA2_PORTR</name>
<sequence>MLFSTPPDLDSCKLGAMTGEMRERGETGLTTGITGLGCAVLFSTSIVAWVAPVGSVGVSSSLLSLSGASMLFLCSTLANNSLPPIPPPPNMDTPPIGCDGVGQSGGVNKEEGLDAFTACLSALLTSFVTLDEFSGNNLFACDKVSLLFTVVGVGPENSGESSSLENSPPELDTGASPWLLLTLFILLPVI</sequence>
<dbReference type="AlphaFoldDB" id="A0A5B7FEA2"/>
<reference evidence="1 2" key="1">
    <citation type="submission" date="2019-05" db="EMBL/GenBank/DDBJ databases">
        <title>Another draft genome of Portunus trituberculatus and its Hox gene families provides insights of decapod evolution.</title>
        <authorList>
            <person name="Jeong J.-H."/>
            <person name="Song I."/>
            <person name="Kim S."/>
            <person name="Choi T."/>
            <person name="Kim D."/>
            <person name="Ryu S."/>
            <person name="Kim W."/>
        </authorList>
    </citation>
    <scope>NUCLEOTIDE SEQUENCE [LARGE SCALE GENOMIC DNA]</scope>
    <source>
        <tissue evidence="1">Muscle</tissue>
    </source>
</reference>
<dbReference type="EMBL" id="VSRR010005926">
    <property type="protein sequence ID" value="MPC43646.1"/>
    <property type="molecule type" value="Genomic_DNA"/>
</dbReference>
<keyword evidence="2" id="KW-1185">Reference proteome</keyword>